<evidence type="ECO:0000313" key="6">
    <source>
        <dbReference type="Proteomes" id="UP000800038"/>
    </source>
</evidence>
<evidence type="ECO:0000256" key="2">
    <source>
        <dbReference type="ARBA" id="ARBA00022980"/>
    </source>
</evidence>
<sequence>MRIAKSHDHGDGSTLTISMSIIRTLLRVPVAGSRPCTRCFSSGPPKQDDALLSILGSSNFSRQPASTNAPRPGDKPSLATRFGLEAGLNRASTPSREILESDKKAQYQRQIYRKWQPGDVYAPHDLSGSEQKKWKFGRKRPQEDAFDILGVNPVLEYKNFTIMSEYMTETGRIKHSKDTGLRPKNQRRIAKAIRRAIGLGLMPSVHRHPLVLKRSTAARFM</sequence>
<dbReference type="PANTHER" id="PTHR13479:SF40">
    <property type="entry name" value="SMALL RIBOSOMAL SUBUNIT PROTEIN BS18M"/>
    <property type="match status" value="1"/>
</dbReference>
<dbReference type="GO" id="GO:0003735">
    <property type="term" value="F:structural constituent of ribosome"/>
    <property type="evidence" value="ECO:0007669"/>
    <property type="project" value="InterPro"/>
</dbReference>
<dbReference type="GO" id="GO:0070181">
    <property type="term" value="F:small ribosomal subunit rRNA binding"/>
    <property type="evidence" value="ECO:0007669"/>
    <property type="project" value="TreeGrafter"/>
</dbReference>
<name>A0A6A5SPG8_9PLEO</name>
<dbReference type="EMBL" id="ML976034">
    <property type="protein sequence ID" value="KAF1942545.1"/>
    <property type="molecule type" value="Genomic_DNA"/>
</dbReference>
<dbReference type="Gene3D" id="4.10.640.10">
    <property type="entry name" value="Ribosomal protein S18"/>
    <property type="match status" value="1"/>
</dbReference>
<evidence type="ECO:0000256" key="4">
    <source>
        <dbReference type="ARBA" id="ARBA00035264"/>
    </source>
</evidence>
<keyword evidence="3" id="KW-0687">Ribonucleoprotein</keyword>
<evidence type="ECO:0000313" key="5">
    <source>
        <dbReference type="EMBL" id="KAF1942545.1"/>
    </source>
</evidence>
<proteinExistence type="inferred from homology"/>
<dbReference type="AlphaFoldDB" id="A0A6A5SPG8"/>
<accession>A0A6A5SPG8</accession>
<dbReference type="PANTHER" id="PTHR13479">
    <property type="entry name" value="30S RIBOSOMAL PROTEIN S18"/>
    <property type="match status" value="1"/>
</dbReference>
<evidence type="ECO:0000256" key="1">
    <source>
        <dbReference type="ARBA" id="ARBA00005589"/>
    </source>
</evidence>
<dbReference type="SUPFAM" id="SSF46911">
    <property type="entry name" value="Ribosomal protein S18"/>
    <property type="match status" value="1"/>
</dbReference>
<keyword evidence="6" id="KW-1185">Reference proteome</keyword>
<reference evidence="5" key="1">
    <citation type="journal article" date="2020" name="Stud. Mycol.">
        <title>101 Dothideomycetes genomes: a test case for predicting lifestyles and emergence of pathogens.</title>
        <authorList>
            <person name="Haridas S."/>
            <person name="Albert R."/>
            <person name="Binder M."/>
            <person name="Bloem J."/>
            <person name="Labutti K."/>
            <person name="Salamov A."/>
            <person name="Andreopoulos B."/>
            <person name="Baker S."/>
            <person name="Barry K."/>
            <person name="Bills G."/>
            <person name="Bluhm B."/>
            <person name="Cannon C."/>
            <person name="Castanera R."/>
            <person name="Culley D."/>
            <person name="Daum C."/>
            <person name="Ezra D."/>
            <person name="Gonzalez J."/>
            <person name="Henrissat B."/>
            <person name="Kuo A."/>
            <person name="Liang C."/>
            <person name="Lipzen A."/>
            <person name="Lutzoni F."/>
            <person name="Magnuson J."/>
            <person name="Mondo S."/>
            <person name="Nolan M."/>
            <person name="Ohm R."/>
            <person name="Pangilinan J."/>
            <person name="Park H.-J."/>
            <person name="Ramirez L."/>
            <person name="Alfaro M."/>
            <person name="Sun H."/>
            <person name="Tritt A."/>
            <person name="Yoshinaga Y."/>
            <person name="Zwiers L.-H."/>
            <person name="Turgeon B."/>
            <person name="Goodwin S."/>
            <person name="Spatafora J."/>
            <person name="Crous P."/>
            <person name="Grigoriev I."/>
        </authorList>
    </citation>
    <scope>NUCLEOTIDE SEQUENCE</scope>
    <source>
        <strain evidence="5">CBS 161.51</strain>
    </source>
</reference>
<dbReference type="GO" id="GO:0032543">
    <property type="term" value="P:mitochondrial translation"/>
    <property type="evidence" value="ECO:0007669"/>
    <property type="project" value="TreeGrafter"/>
</dbReference>
<dbReference type="PRINTS" id="PR00974">
    <property type="entry name" value="RIBOSOMALS18"/>
</dbReference>
<dbReference type="InterPro" id="IPR036870">
    <property type="entry name" value="Ribosomal_bS18_sf"/>
</dbReference>
<dbReference type="Proteomes" id="UP000800038">
    <property type="component" value="Unassembled WGS sequence"/>
</dbReference>
<comment type="similarity">
    <text evidence="1">Belongs to the bacterial ribosomal protein bS18 family.</text>
</comment>
<organism evidence="5 6">
    <name type="scientific">Clathrospora elynae</name>
    <dbReference type="NCBI Taxonomy" id="706981"/>
    <lineage>
        <taxon>Eukaryota</taxon>
        <taxon>Fungi</taxon>
        <taxon>Dikarya</taxon>
        <taxon>Ascomycota</taxon>
        <taxon>Pezizomycotina</taxon>
        <taxon>Dothideomycetes</taxon>
        <taxon>Pleosporomycetidae</taxon>
        <taxon>Pleosporales</taxon>
        <taxon>Diademaceae</taxon>
        <taxon>Clathrospora</taxon>
    </lineage>
</organism>
<dbReference type="FunFam" id="4.10.640.10:FF:000013">
    <property type="entry name" value="37S ribosomal protein S18"/>
    <property type="match status" value="1"/>
</dbReference>
<dbReference type="Pfam" id="PF01084">
    <property type="entry name" value="Ribosomal_S18"/>
    <property type="match status" value="1"/>
</dbReference>
<dbReference type="OrthoDB" id="21463at2759"/>
<gene>
    <name evidence="5" type="ORF">EJ02DRAFT_454239</name>
</gene>
<dbReference type="InterPro" id="IPR001648">
    <property type="entry name" value="Ribosomal_bS18"/>
</dbReference>
<keyword evidence="2 5" id="KW-0689">Ribosomal protein</keyword>
<dbReference type="GO" id="GO:0005763">
    <property type="term" value="C:mitochondrial small ribosomal subunit"/>
    <property type="evidence" value="ECO:0007669"/>
    <property type="project" value="TreeGrafter"/>
</dbReference>
<evidence type="ECO:0000256" key="3">
    <source>
        <dbReference type="ARBA" id="ARBA00023274"/>
    </source>
</evidence>
<protein>
    <recommendedName>
        <fullName evidence="4">Small ribosomal subunit protein bS18m</fullName>
    </recommendedName>
</protein>